<evidence type="ECO:0000256" key="3">
    <source>
        <dbReference type="ARBA" id="ARBA00022691"/>
    </source>
</evidence>
<dbReference type="Gene3D" id="3.40.50.150">
    <property type="entry name" value="Vaccinia Virus protein VP39"/>
    <property type="match status" value="1"/>
</dbReference>
<protein>
    <submittedName>
        <fullName evidence="7">tRNA (Adenine-N1)-methyltransferase</fullName>
    </submittedName>
</protein>
<evidence type="ECO:0000256" key="5">
    <source>
        <dbReference type="PIRSR" id="PIRSR017269-1"/>
    </source>
</evidence>
<dbReference type="InterPro" id="IPR014816">
    <property type="entry name" value="tRNA_MeTrfase_Gcd14"/>
</dbReference>
<evidence type="ECO:0000256" key="2">
    <source>
        <dbReference type="ARBA" id="ARBA00022679"/>
    </source>
</evidence>
<keyword evidence="4" id="KW-0819">tRNA processing</keyword>
<feature type="domain" description="tRNA (adenine(58)-N(1))-methyltransferase catalytic subunit TRM61 C-terminal" evidence="6">
    <location>
        <begin position="84"/>
        <end position="242"/>
    </location>
</feature>
<sequence>MTSVLNHSNTIEYGKEVLIYFDNRRRFLVKLEQGKKFSSDKGVILIDDVIKRGVGNQVVTTLNARAWILHPLLIDYLEKGVKRVTQVIYPKDLGFIVLMLGIGSGCRVLEAGVGSGNTTMVLAHFVKPQGHVFGYENRKEFIEIAKSNLARVGLDKYVTIKYGDIKKGVDERELDAAIIDMPDPWEALETLYSALKPSAPVAFFIPSMQQLIKLFEAVDEHKGFMDVRAYEVLLREIELSRRAIRPSTHMVGHTGFILFARKVIKSS</sequence>
<dbReference type="CDD" id="cd02440">
    <property type="entry name" value="AdoMet_MTases"/>
    <property type="match status" value="1"/>
</dbReference>
<dbReference type="EMBL" id="DTFF01000049">
    <property type="protein sequence ID" value="HGI87961.1"/>
    <property type="molecule type" value="Genomic_DNA"/>
</dbReference>
<dbReference type="AlphaFoldDB" id="A0A7C4BCC8"/>
<evidence type="ECO:0000256" key="4">
    <source>
        <dbReference type="ARBA" id="ARBA00022694"/>
    </source>
</evidence>
<dbReference type="InterPro" id="IPR029063">
    <property type="entry name" value="SAM-dependent_MTases_sf"/>
</dbReference>
<accession>A0A7C4BCC8</accession>
<feature type="binding site" evidence="5">
    <location>
        <position position="180"/>
    </location>
    <ligand>
        <name>S-adenosyl-L-methionine</name>
        <dbReference type="ChEBI" id="CHEBI:59789"/>
    </ligand>
</feature>
<name>A0A7C4BCC8_9CREN</name>
<gene>
    <name evidence="7" type="ORF">ENV14_06205</name>
</gene>
<dbReference type="PANTHER" id="PTHR12133">
    <property type="entry name" value="TRNA (ADENINE(58)-N(1))-METHYLTRANSFERASE"/>
    <property type="match status" value="1"/>
</dbReference>
<dbReference type="SUPFAM" id="SSF53335">
    <property type="entry name" value="S-adenosyl-L-methionine-dependent methyltransferases"/>
    <property type="match status" value="1"/>
</dbReference>
<dbReference type="GO" id="GO:0160107">
    <property type="term" value="F:tRNA (adenine(58)-N1)-methyltransferase activity"/>
    <property type="evidence" value="ECO:0007669"/>
    <property type="project" value="InterPro"/>
</dbReference>
<keyword evidence="3 5" id="KW-0949">S-adenosyl-L-methionine</keyword>
<evidence type="ECO:0000313" key="7">
    <source>
        <dbReference type="EMBL" id="HGI87961.1"/>
    </source>
</evidence>
<feature type="binding site" evidence="5">
    <location>
        <position position="136"/>
    </location>
    <ligand>
        <name>S-adenosyl-L-methionine</name>
        <dbReference type="ChEBI" id="CHEBI:59789"/>
    </ligand>
</feature>
<organism evidence="7">
    <name type="scientific">Ignisphaera aggregans</name>
    <dbReference type="NCBI Taxonomy" id="334771"/>
    <lineage>
        <taxon>Archaea</taxon>
        <taxon>Thermoproteota</taxon>
        <taxon>Thermoprotei</taxon>
        <taxon>Desulfurococcales</taxon>
        <taxon>Desulfurococcaceae</taxon>
        <taxon>Ignisphaera</taxon>
    </lineage>
</organism>
<dbReference type="Pfam" id="PF08704">
    <property type="entry name" value="GCD14"/>
    <property type="match status" value="1"/>
</dbReference>
<evidence type="ECO:0000256" key="1">
    <source>
        <dbReference type="ARBA" id="ARBA00022603"/>
    </source>
</evidence>
<dbReference type="PANTHER" id="PTHR12133:SF1">
    <property type="entry name" value="TRNA (ADENINE(58)-N(1))-METHYLTRANSFERASE, MITOCHONDRIAL"/>
    <property type="match status" value="1"/>
</dbReference>
<feature type="binding site" evidence="5">
    <location>
        <position position="164"/>
    </location>
    <ligand>
        <name>S-adenosyl-L-methionine</name>
        <dbReference type="ChEBI" id="CHEBI:59789"/>
    </ligand>
</feature>
<evidence type="ECO:0000259" key="6">
    <source>
        <dbReference type="Pfam" id="PF08704"/>
    </source>
</evidence>
<dbReference type="PROSITE" id="PS51620">
    <property type="entry name" value="SAM_TRM61"/>
    <property type="match status" value="1"/>
</dbReference>
<keyword evidence="2 7" id="KW-0808">Transferase</keyword>
<dbReference type="PIRSF" id="PIRSF017269">
    <property type="entry name" value="GCD14"/>
    <property type="match status" value="1"/>
</dbReference>
<dbReference type="InterPro" id="IPR049470">
    <property type="entry name" value="TRM61_C"/>
</dbReference>
<keyword evidence="1 7" id="KW-0489">Methyltransferase</keyword>
<dbReference type="GO" id="GO:0031515">
    <property type="term" value="C:tRNA (m1A) methyltransferase complex"/>
    <property type="evidence" value="ECO:0007669"/>
    <property type="project" value="InterPro"/>
</dbReference>
<reference evidence="7" key="1">
    <citation type="journal article" date="2020" name="mSystems">
        <title>Genome- and Community-Level Interaction Insights into Carbon Utilization and Element Cycling Functions of Hydrothermarchaeota in Hydrothermal Sediment.</title>
        <authorList>
            <person name="Zhou Z."/>
            <person name="Liu Y."/>
            <person name="Xu W."/>
            <person name="Pan J."/>
            <person name="Luo Z.H."/>
            <person name="Li M."/>
        </authorList>
    </citation>
    <scope>NUCLEOTIDE SEQUENCE [LARGE SCALE GENOMIC DNA]</scope>
    <source>
        <strain evidence="7">SpSt-732</strain>
    </source>
</reference>
<dbReference type="Gene3D" id="3.10.330.20">
    <property type="match status" value="1"/>
</dbReference>
<proteinExistence type="predicted"/>
<dbReference type="GO" id="GO:0030488">
    <property type="term" value="P:tRNA methylation"/>
    <property type="evidence" value="ECO:0007669"/>
    <property type="project" value="InterPro"/>
</dbReference>
<comment type="caution">
    <text evidence="7">The sequence shown here is derived from an EMBL/GenBank/DDBJ whole genome shotgun (WGS) entry which is preliminary data.</text>
</comment>